<dbReference type="GO" id="GO:0019239">
    <property type="term" value="F:deaminase activity"/>
    <property type="evidence" value="ECO:0007669"/>
    <property type="project" value="TreeGrafter"/>
</dbReference>
<dbReference type="RefSeq" id="WP_091914798.1">
    <property type="nucleotide sequence ID" value="NZ_FOIQ01000001.1"/>
</dbReference>
<evidence type="ECO:0000313" key="2">
    <source>
        <dbReference type="EMBL" id="SEV89491.1"/>
    </source>
</evidence>
<dbReference type="PANTHER" id="PTHR11803:SF59">
    <property type="entry name" value="ENDORIBONUCLEASE"/>
    <property type="match status" value="1"/>
</dbReference>
<keyword evidence="3" id="KW-1185">Reference proteome</keyword>
<dbReference type="NCBIfam" id="TIGR00004">
    <property type="entry name" value="Rid family detoxifying hydrolase"/>
    <property type="match status" value="1"/>
</dbReference>
<name>A0A1I0MNQ6_9BACT</name>
<organism evidence="2 3">
    <name type="scientific">Prevotella aff. ruminicola Tc2-24</name>
    <dbReference type="NCBI Taxonomy" id="81582"/>
    <lineage>
        <taxon>Bacteria</taxon>
        <taxon>Pseudomonadati</taxon>
        <taxon>Bacteroidota</taxon>
        <taxon>Bacteroidia</taxon>
        <taxon>Bacteroidales</taxon>
        <taxon>Prevotellaceae</taxon>
        <taxon>Prevotella</taxon>
    </lineage>
</organism>
<dbReference type="Pfam" id="PF01042">
    <property type="entry name" value="Ribonuc_L-PSP"/>
    <property type="match status" value="1"/>
</dbReference>
<evidence type="ECO:0000256" key="1">
    <source>
        <dbReference type="ARBA" id="ARBA00010552"/>
    </source>
</evidence>
<dbReference type="InterPro" id="IPR006175">
    <property type="entry name" value="YjgF/YER057c/UK114"/>
</dbReference>
<dbReference type="InterPro" id="IPR035959">
    <property type="entry name" value="RutC-like_sf"/>
</dbReference>
<dbReference type="GO" id="GO:0005829">
    <property type="term" value="C:cytosol"/>
    <property type="evidence" value="ECO:0007669"/>
    <property type="project" value="TreeGrafter"/>
</dbReference>
<accession>A0A1I0MNQ6</accession>
<protein>
    <submittedName>
        <fullName evidence="2">2-iminobutanoate/2-iminopropanoate deaminase</fullName>
    </submittedName>
</protein>
<dbReference type="CDD" id="cd00448">
    <property type="entry name" value="YjgF_YER057c_UK114_family"/>
    <property type="match status" value="1"/>
</dbReference>
<dbReference type="Gene3D" id="3.30.1330.40">
    <property type="entry name" value="RutC-like"/>
    <property type="match status" value="1"/>
</dbReference>
<reference evidence="2 3" key="1">
    <citation type="submission" date="2016-10" db="EMBL/GenBank/DDBJ databases">
        <authorList>
            <person name="de Groot N.N."/>
        </authorList>
    </citation>
    <scope>NUCLEOTIDE SEQUENCE [LARGE SCALE GENOMIC DNA]</scope>
    <source>
        <strain evidence="2 3">TC2-24</strain>
    </source>
</reference>
<dbReference type="PANTHER" id="PTHR11803">
    <property type="entry name" value="2-IMINOBUTANOATE/2-IMINOPROPANOATE DEAMINASE RIDA"/>
    <property type="match status" value="1"/>
</dbReference>
<dbReference type="SUPFAM" id="SSF55298">
    <property type="entry name" value="YjgF-like"/>
    <property type="match status" value="1"/>
</dbReference>
<sequence length="126" mass="13433">MKKVIRTPQAPAAIGPYSQAIQTVGNLVFTSGQIPIDPATGTLVDGGIMEQTRQSLMNVQAILKEAGLTMGNVAKTTVFMADMNDFANMNAVYAEFFTEPYPARSAVAVKSLPKGALVEIEVVAER</sequence>
<dbReference type="Proteomes" id="UP000199373">
    <property type="component" value="Unassembled WGS sequence"/>
</dbReference>
<dbReference type="FunFam" id="3.30.1330.40:FF:000001">
    <property type="entry name" value="L-PSP family endoribonuclease"/>
    <property type="match status" value="1"/>
</dbReference>
<proteinExistence type="inferred from homology"/>
<dbReference type="InterPro" id="IPR019897">
    <property type="entry name" value="RidA_CS"/>
</dbReference>
<dbReference type="AlphaFoldDB" id="A0A1I0MNQ6"/>
<dbReference type="EMBL" id="FOIQ01000001">
    <property type="protein sequence ID" value="SEV89491.1"/>
    <property type="molecule type" value="Genomic_DNA"/>
</dbReference>
<gene>
    <name evidence="2" type="ORF">SAMN04487850_0791</name>
</gene>
<evidence type="ECO:0000313" key="3">
    <source>
        <dbReference type="Proteomes" id="UP000199373"/>
    </source>
</evidence>
<comment type="similarity">
    <text evidence="1">Belongs to the RutC family.</text>
</comment>
<dbReference type="InterPro" id="IPR006056">
    <property type="entry name" value="RidA"/>
</dbReference>
<dbReference type="PROSITE" id="PS01094">
    <property type="entry name" value="UPF0076"/>
    <property type="match status" value="1"/>
</dbReference>